<accession>A0A939FB42</accession>
<feature type="signal peptide" evidence="2">
    <location>
        <begin position="1"/>
        <end position="28"/>
    </location>
</feature>
<dbReference type="Proteomes" id="UP000664167">
    <property type="component" value="Unassembled WGS sequence"/>
</dbReference>
<comment type="caution">
    <text evidence="3">The sequence shown here is derived from an EMBL/GenBank/DDBJ whole genome shotgun (WGS) entry which is preliminary data.</text>
</comment>
<name>A0A939FB42_9ACTN</name>
<feature type="chain" id="PRO_5039511871" evidence="2">
    <location>
        <begin position="29"/>
        <end position="197"/>
    </location>
</feature>
<keyword evidence="2" id="KW-0732">Signal</keyword>
<keyword evidence="4" id="KW-1185">Reference proteome</keyword>
<evidence type="ECO:0000256" key="1">
    <source>
        <dbReference type="SAM" id="MobiDB-lite"/>
    </source>
</evidence>
<dbReference type="AlphaFoldDB" id="A0A939FB42"/>
<evidence type="ECO:0000313" key="3">
    <source>
        <dbReference type="EMBL" id="MBO0515024.1"/>
    </source>
</evidence>
<evidence type="ECO:0000313" key="4">
    <source>
        <dbReference type="Proteomes" id="UP000664167"/>
    </source>
</evidence>
<dbReference type="RefSeq" id="WP_206965446.1">
    <property type="nucleotide sequence ID" value="NZ_BAAAJJ010000011.1"/>
</dbReference>
<sequence length="197" mass="20399">MRVLTSRPRRMVAATALFSAITLTGVGAAQATATTTHGGGKGSGSSSAVTEAGKAFGSCMREHGLKNFPDLVIQKDTSGSRHHKGGVKVDVRVTAKSKGKSHVGDRFDPTSKAYKRALKACGPILDKVGVPLPVPPGDAHCKVIKGGKGEHGLPKLPDSPQTDSQGPGRGSEKGSEKGTTQHKEVCMIKEKGTHASK</sequence>
<feature type="compositionally biased region" description="Basic and acidic residues" evidence="1">
    <location>
        <begin position="170"/>
        <end position="197"/>
    </location>
</feature>
<protein>
    <submittedName>
        <fullName evidence="3">Uncharacterized protein</fullName>
    </submittedName>
</protein>
<gene>
    <name evidence="3" type="ORF">J0695_24980</name>
</gene>
<evidence type="ECO:0000256" key="2">
    <source>
        <dbReference type="SAM" id="SignalP"/>
    </source>
</evidence>
<reference evidence="3" key="1">
    <citation type="submission" date="2021-03" db="EMBL/GenBank/DDBJ databases">
        <title>Streptomyces poriferae sp. nov., a novel marine sponge-derived Actinobacteria species with anti-MRSA activity.</title>
        <authorList>
            <person name="Sandoval-Powers M."/>
            <person name="Kralova S."/>
            <person name="Nguyen G.-S."/>
            <person name="Fawwal D."/>
            <person name="Degnes K."/>
            <person name="Klinkenberg G."/>
            <person name="Sletta H."/>
            <person name="Wentzel A."/>
            <person name="Liles M.R."/>
        </authorList>
    </citation>
    <scope>NUCLEOTIDE SEQUENCE</scope>
    <source>
        <strain evidence="3">DSM 41794</strain>
    </source>
</reference>
<dbReference type="EMBL" id="JAFLRJ010000251">
    <property type="protein sequence ID" value="MBO0515024.1"/>
    <property type="molecule type" value="Genomic_DNA"/>
</dbReference>
<feature type="region of interest" description="Disordered" evidence="1">
    <location>
        <begin position="143"/>
        <end position="197"/>
    </location>
</feature>
<proteinExistence type="predicted"/>
<organism evidence="3 4">
    <name type="scientific">Streptomyces beijiangensis</name>
    <dbReference type="NCBI Taxonomy" id="163361"/>
    <lineage>
        <taxon>Bacteria</taxon>
        <taxon>Bacillati</taxon>
        <taxon>Actinomycetota</taxon>
        <taxon>Actinomycetes</taxon>
        <taxon>Kitasatosporales</taxon>
        <taxon>Streptomycetaceae</taxon>
        <taxon>Streptomyces</taxon>
    </lineage>
</organism>